<keyword evidence="1 6" id="KW-0963">Cytoplasm</keyword>
<feature type="binding site" evidence="6">
    <location>
        <position position="70"/>
    </location>
    <ligand>
        <name>S-adenosyl-L-methionine</name>
        <dbReference type="ChEBI" id="CHEBI:59789"/>
    </ligand>
</feature>
<evidence type="ECO:0000256" key="3">
    <source>
        <dbReference type="ARBA" id="ARBA00022603"/>
    </source>
</evidence>
<evidence type="ECO:0000313" key="7">
    <source>
        <dbReference type="EMBL" id="MDA7423404.1"/>
    </source>
</evidence>
<sequence>MSHPVVSRETKEKLRHFLNLLKKWNPKINLVAKSTINEAWDRHIEDSIQVFDCRPDAYGGWVDLGSGGGFPGLVVAILSQEFYPNSSVTMIESDVRKATFLRTVLRETDTAGTVLAERIESATPQNAEVVSARALAPLDHLLGYCAPHIAEGGVALLPKGASWKKELDQALQTWRFDWEITTSKTQADAVVMKIRNITNA</sequence>
<dbReference type="Pfam" id="PF02527">
    <property type="entry name" value="GidB"/>
    <property type="match status" value="1"/>
</dbReference>
<dbReference type="EMBL" id="JAQIOY010000001">
    <property type="protein sequence ID" value="MDA7423404.1"/>
    <property type="molecule type" value="Genomic_DNA"/>
</dbReference>
<gene>
    <name evidence="6 7" type="primary">rsmG</name>
    <name evidence="7" type="ORF">PFY00_01570</name>
</gene>
<reference evidence="7 8" key="1">
    <citation type="submission" date="2023-01" db="EMBL/GenBank/DDBJ databases">
        <title>Thalassococcus onchidii sp. nov., isolated from a marine invertebrate from the South China Sea.</title>
        <authorList>
            <person name="Xu S."/>
            <person name="Liu Z."/>
            <person name="Xu Y."/>
        </authorList>
    </citation>
    <scope>NUCLEOTIDE SEQUENCE [LARGE SCALE GENOMIC DNA]</scope>
    <source>
        <strain evidence="7 8">KCTC 32084</strain>
    </source>
</reference>
<keyword evidence="5 6" id="KW-0949">S-adenosyl-L-methionine</keyword>
<feature type="binding site" evidence="6">
    <location>
        <position position="133"/>
    </location>
    <ligand>
        <name>S-adenosyl-L-methionine</name>
        <dbReference type="ChEBI" id="CHEBI:59789"/>
    </ligand>
</feature>
<evidence type="ECO:0000256" key="2">
    <source>
        <dbReference type="ARBA" id="ARBA00022552"/>
    </source>
</evidence>
<feature type="binding site" evidence="6">
    <location>
        <begin position="119"/>
        <end position="120"/>
    </location>
    <ligand>
        <name>S-adenosyl-L-methionine</name>
        <dbReference type="ChEBI" id="CHEBI:59789"/>
    </ligand>
</feature>
<dbReference type="PANTHER" id="PTHR31760:SF0">
    <property type="entry name" value="S-ADENOSYL-L-METHIONINE-DEPENDENT METHYLTRANSFERASES SUPERFAMILY PROTEIN"/>
    <property type="match status" value="1"/>
</dbReference>
<dbReference type="Gene3D" id="3.40.50.150">
    <property type="entry name" value="Vaccinia Virus protein VP39"/>
    <property type="match status" value="1"/>
</dbReference>
<name>A0ABT4XN84_9RHOB</name>
<dbReference type="GO" id="GO:0032259">
    <property type="term" value="P:methylation"/>
    <property type="evidence" value="ECO:0007669"/>
    <property type="project" value="UniProtKB-KW"/>
</dbReference>
<organism evidence="7 8">
    <name type="scientific">Thalassococcus lentus</name>
    <dbReference type="NCBI Taxonomy" id="1210524"/>
    <lineage>
        <taxon>Bacteria</taxon>
        <taxon>Pseudomonadati</taxon>
        <taxon>Pseudomonadota</taxon>
        <taxon>Alphaproteobacteria</taxon>
        <taxon>Rhodobacterales</taxon>
        <taxon>Roseobacteraceae</taxon>
        <taxon>Thalassococcus</taxon>
    </lineage>
</organism>
<evidence type="ECO:0000256" key="1">
    <source>
        <dbReference type="ARBA" id="ARBA00022490"/>
    </source>
</evidence>
<evidence type="ECO:0000256" key="6">
    <source>
        <dbReference type="HAMAP-Rule" id="MF_00074"/>
    </source>
</evidence>
<evidence type="ECO:0000256" key="4">
    <source>
        <dbReference type="ARBA" id="ARBA00022679"/>
    </source>
</evidence>
<protein>
    <recommendedName>
        <fullName evidence="6">Ribosomal RNA small subunit methyltransferase G</fullName>
        <ecNumber evidence="6">2.1.1.170</ecNumber>
    </recommendedName>
    <alternativeName>
        <fullName evidence="6">16S rRNA 7-methylguanosine methyltransferase</fullName>
        <shortName evidence="6">16S rRNA m7G methyltransferase</shortName>
    </alternativeName>
</protein>
<comment type="similarity">
    <text evidence="6">Belongs to the methyltransferase superfamily. RNA methyltransferase RsmG family.</text>
</comment>
<evidence type="ECO:0000313" key="8">
    <source>
        <dbReference type="Proteomes" id="UP001210720"/>
    </source>
</evidence>
<dbReference type="InterPro" id="IPR003682">
    <property type="entry name" value="rRNA_ssu_MeTfrase_G"/>
</dbReference>
<comment type="caution">
    <text evidence="6">Lacks conserved residue(s) required for the propagation of feature annotation.</text>
</comment>
<keyword evidence="2 6" id="KW-0698">rRNA processing</keyword>
<evidence type="ECO:0000256" key="5">
    <source>
        <dbReference type="ARBA" id="ARBA00022691"/>
    </source>
</evidence>
<dbReference type="Proteomes" id="UP001210720">
    <property type="component" value="Unassembled WGS sequence"/>
</dbReference>
<proteinExistence type="inferred from homology"/>
<dbReference type="EC" id="2.1.1.170" evidence="6"/>
<dbReference type="InterPro" id="IPR029063">
    <property type="entry name" value="SAM-dependent_MTases_sf"/>
</dbReference>
<feature type="binding site" evidence="6">
    <location>
        <position position="65"/>
    </location>
    <ligand>
        <name>S-adenosyl-L-methionine</name>
        <dbReference type="ChEBI" id="CHEBI:59789"/>
    </ligand>
</feature>
<dbReference type="GO" id="GO:0008168">
    <property type="term" value="F:methyltransferase activity"/>
    <property type="evidence" value="ECO:0007669"/>
    <property type="project" value="UniProtKB-KW"/>
</dbReference>
<keyword evidence="3 6" id="KW-0489">Methyltransferase</keyword>
<comment type="catalytic activity">
    <reaction evidence="6">
        <text>guanosine(527) in 16S rRNA + S-adenosyl-L-methionine = N(7)-methylguanosine(527) in 16S rRNA + S-adenosyl-L-homocysteine</text>
        <dbReference type="Rhea" id="RHEA:42732"/>
        <dbReference type="Rhea" id="RHEA-COMP:10209"/>
        <dbReference type="Rhea" id="RHEA-COMP:10210"/>
        <dbReference type="ChEBI" id="CHEBI:57856"/>
        <dbReference type="ChEBI" id="CHEBI:59789"/>
        <dbReference type="ChEBI" id="CHEBI:74269"/>
        <dbReference type="ChEBI" id="CHEBI:74480"/>
        <dbReference type="EC" id="2.1.1.170"/>
    </reaction>
</comment>
<dbReference type="SUPFAM" id="SSF53335">
    <property type="entry name" value="S-adenosyl-L-methionine-dependent methyltransferases"/>
    <property type="match status" value="1"/>
</dbReference>
<keyword evidence="8" id="KW-1185">Reference proteome</keyword>
<dbReference type="PIRSF" id="PIRSF003078">
    <property type="entry name" value="GidB"/>
    <property type="match status" value="1"/>
</dbReference>
<dbReference type="HAMAP" id="MF_00074">
    <property type="entry name" value="16SrRNA_methyltr_G"/>
    <property type="match status" value="1"/>
</dbReference>
<dbReference type="NCBIfam" id="TIGR00138">
    <property type="entry name" value="rsmG_gidB"/>
    <property type="match status" value="1"/>
</dbReference>
<comment type="caution">
    <text evidence="7">The sequence shown here is derived from an EMBL/GenBank/DDBJ whole genome shotgun (WGS) entry which is preliminary data.</text>
</comment>
<keyword evidence="4 6" id="KW-0808">Transferase</keyword>
<comment type="function">
    <text evidence="6">Specifically methylates the N7 position of guanine in position 527 of 16S rRNA.</text>
</comment>
<dbReference type="PANTHER" id="PTHR31760">
    <property type="entry name" value="S-ADENOSYL-L-METHIONINE-DEPENDENT METHYLTRANSFERASES SUPERFAMILY PROTEIN"/>
    <property type="match status" value="1"/>
</dbReference>
<dbReference type="RefSeq" id="WP_271430760.1">
    <property type="nucleotide sequence ID" value="NZ_JAQIOY010000001.1"/>
</dbReference>
<accession>A0ABT4XN84</accession>
<comment type="subcellular location">
    <subcellularLocation>
        <location evidence="6">Cytoplasm</location>
    </subcellularLocation>
</comment>